<dbReference type="OrthoDB" id="2094832at2759"/>
<dbReference type="GO" id="GO:0016740">
    <property type="term" value="F:transferase activity"/>
    <property type="evidence" value="ECO:0007669"/>
    <property type="project" value="UniProtKB-KW"/>
</dbReference>
<dbReference type="Proteomes" id="UP000054270">
    <property type="component" value="Unassembled WGS sequence"/>
</dbReference>
<dbReference type="PANTHER" id="PTHR35897">
    <property type="entry name" value="METHYLTRANSFERASE AUSD"/>
    <property type="match status" value="1"/>
</dbReference>
<dbReference type="AlphaFoldDB" id="A0A0D2NVS8"/>
<gene>
    <name evidence="5" type="ORF">HYPSUDRAFT_40436</name>
</gene>
<organism evidence="5 6">
    <name type="scientific">Hypholoma sublateritium (strain FD-334 SS-4)</name>
    <dbReference type="NCBI Taxonomy" id="945553"/>
    <lineage>
        <taxon>Eukaryota</taxon>
        <taxon>Fungi</taxon>
        <taxon>Dikarya</taxon>
        <taxon>Basidiomycota</taxon>
        <taxon>Agaricomycotina</taxon>
        <taxon>Agaricomycetes</taxon>
        <taxon>Agaricomycetidae</taxon>
        <taxon>Agaricales</taxon>
        <taxon>Agaricineae</taxon>
        <taxon>Strophariaceae</taxon>
        <taxon>Hypholoma</taxon>
    </lineage>
</organism>
<name>A0A0D2NVS8_HYPSF</name>
<evidence type="ECO:0008006" key="7">
    <source>
        <dbReference type="Google" id="ProtNLM"/>
    </source>
</evidence>
<dbReference type="OMA" id="WAISKYP"/>
<comment type="similarity">
    <text evidence="4">Belongs to the class I-like SAM-binding methyltransferase superfamily.</text>
</comment>
<dbReference type="SUPFAM" id="SSF53335">
    <property type="entry name" value="S-adenosyl-L-methionine-dependent methyltransferases"/>
    <property type="match status" value="1"/>
</dbReference>
<dbReference type="STRING" id="945553.A0A0D2NVS8"/>
<reference evidence="6" key="1">
    <citation type="submission" date="2014-04" db="EMBL/GenBank/DDBJ databases">
        <title>Evolutionary Origins and Diversification of the Mycorrhizal Mutualists.</title>
        <authorList>
            <consortium name="DOE Joint Genome Institute"/>
            <consortium name="Mycorrhizal Genomics Consortium"/>
            <person name="Kohler A."/>
            <person name="Kuo A."/>
            <person name="Nagy L.G."/>
            <person name="Floudas D."/>
            <person name="Copeland A."/>
            <person name="Barry K.W."/>
            <person name="Cichocki N."/>
            <person name="Veneault-Fourrey C."/>
            <person name="LaButti K."/>
            <person name="Lindquist E.A."/>
            <person name="Lipzen A."/>
            <person name="Lundell T."/>
            <person name="Morin E."/>
            <person name="Murat C."/>
            <person name="Riley R."/>
            <person name="Ohm R."/>
            <person name="Sun H."/>
            <person name="Tunlid A."/>
            <person name="Henrissat B."/>
            <person name="Grigoriev I.V."/>
            <person name="Hibbett D.S."/>
            <person name="Martin F."/>
        </authorList>
    </citation>
    <scope>NUCLEOTIDE SEQUENCE [LARGE SCALE GENOMIC DNA]</scope>
    <source>
        <strain evidence="6">FD-334 SS-4</strain>
    </source>
</reference>
<dbReference type="PANTHER" id="PTHR35897:SF1">
    <property type="entry name" value="METHYLTRANSFERASE AUSD"/>
    <property type="match status" value="1"/>
</dbReference>
<comment type="pathway">
    <text evidence="1">Secondary metabolite biosynthesis.</text>
</comment>
<evidence type="ECO:0000313" key="6">
    <source>
        <dbReference type="Proteomes" id="UP000054270"/>
    </source>
</evidence>
<keyword evidence="3" id="KW-0949">S-adenosyl-L-methionine</keyword>
<dbReference type="EMBL" id="KN817546">
    <property type="protein sequence ID" value="KJA22934.1"/>
    <property type="molecule type" value="Genomic_DNA"/>
</dbReference>
<keyword evidence="2" id="KW-0808">Transferase</keyword>
<protein>
    <recommendedName>
        <fullName evidence="7">Methyltransferase domain-containing protein</fullName>
    </recommendedName>
</protein>
<dbReference type="InterPro" id="IPR051654">
    <property type="entry name" value="Meroterpenoid_MTases"/>
</dbReference>
<keyword evidence="6" id="KW-1185">Reference proteome</keyword>
<evidence type="ECO:0000256" key="3">
    <source>
        <dbReference type="ARBA" id="ARBA00022691"/>
    </source>
</evidence>
<dbReference type="InterPro" id="IPR029063">
    <property type="entry name" value="SAM-dependent_MTases_sf"/>
</dbReference>
<proteinExistence type="inferred from homology"/>
<sequence length="322" mass="36273">MAQNLRYYADPALRPPLNPDLYNLQQDELAFFQKLTGITDETELKSHIIYVQAKAYEIYGYPCIRAFSFTRLKIARVPGYKTALKLLEQRENPILLDIGCCFGNDIRKAVLDGWPVQNVIASDLNPGFWDCGHELFKSTPQSFPAAFIAGDVFDPAFLAPCEPKAIIARNYATPTPTTPLKDLRSLSALQGKASAIFAGAFFHLFNEERQLELAHRLASLLSPEKGSVIFGQHGAMPVKGLRMQGPVIKDEKAPKVQMFCHSPDSWKQMWIDNVFGGVDGKGSERIQVDADLIEVERKDLKDLSLEIADRRFWLLNWCVIRL</sequence>
<dbReference type="Gene3D" id="3.40.50.150">
    <property type="entry name" value="Vaccinia Virus protein VP39"/>
    <property type="match status" value="1"/>
</dbReference>
<evidence type="ECO:0000313" key="5">
    <source>
        <dbReference type="EMBL" id="KJA22934.1"/>
    </source>
</evidence>
<evidence type="ECO:0000256" key="4">
    <source>
        <dbReference type="ARBA" id="ARBA00038314"/>
    </source>
</evidence>
<evidence type="ECO:0000256" key="1">
    <source>
        <dbReference type="ARBA" id="ARBA00005179"/>
    </source>
</evidence>
<accession>A0A0D2NVS8</accession>
<evidence type="ECO:0000256" key="2">
    <source>
        <dbReference type="ARBA" id="ARBA00022679"/>
    </source>
</evidence>